<dbReference type="AlphaFoldDB" id="A0AB33IMZ6"/>
<dbReference type="EMBL" id="AP025164">
    <property type="protein sequence ID" value="BDB30914.1"/>
    <property type="molecule type" value="Genomic_DNA"/>
</dbReference>
<organism evidence="1 2">
    <name type="scientific">Klebsiella pneumoniae</name>
    <dbReference type="NCBI Taxonomy" id="573"/>
    <lineage>
        <taxon>Bacteria</taxon>
        <taxon>Pseudomonadati</taxon>
        <taxon>Pseudomonadota</taxon>
        <taxon>Gammaproteobacteria</taxon>
        <taxon>Enterobacterales</taxon>
        <taxon>Enterobacteriaceae</taxon>
        <taxon>Klebsiella/Raoultella group</taxon>
        <taxon>Klebsiella</taxon>
        <taxon>Klebsiella pneumoniae complex</taxon>
    </lineage>
</organism>
<gene>
    <name evidence="1" type="ORF">NUITMVK2_0280</name>
</gene>
<dbReference type="GeneID" id="93756793"/>
<reference evidence="1 2" key="1">
    <citation type="submission" date="2021-09" db="EMBL/GenBank/DDBJ databases">
        <title>Whole genome sequencing of antimicrobial-resistant bacteria isolated from aquatic animals, plants, and environment in Asia.</title>
        <authorList>
            <person name="Hirabayashi A."/>
            <person name="Suzuki M."/>
        </authorList>
    </citation>
    <scope>NUCLEOTIDE SEQUENCE [LARGE SCALE GENOMIC DNA]</scope>
    <source>
        <strain evidence="1 2">NUITM-VK2</strain>
        <plasmid evidence="1 2">pNUITM-VK2</plasmid>
    </source>
</reference>
<accession>A0AB33IMZ6</accession>
<protein>
    <submittedName>
        <fullName evidence="1">Uncharacterized protein</fullName>
    </submittedName>
</protein>
<name>A0AB33IMZ6_KLEPN</name>
<keyword evidence="1" id="KW-0614">Plasmid</keyword>
<dbReference type="Proteomes" id="UP001319930">
    <property type="component" value="Plasmid pNUITM-VK2"/>
</dbReference>
<sequence length="73" mass="8440">MMDYKHECYDLEKLLLADDELLLYLLGSDNAEALRMDLQKRYEAGERLITPQECPNFSTIRGCPGHDCETVDE</sequence>
<proteinExistence type="predicted"/>
<evidence type="ECO:0000313" key="2">
    <source>
        <dbReference type="Proteomes" id="UP001319930"/>
    </source>
</evidence>
<dbReference type="RefSeq" id="WP_223226682.1">
    <property type="nucleotide sequence ID" value="NZ_CP025467.1"/>
</dbReference>
<geneLocation type="plasmid" evidence="1 2">
    <name>pNUITM-VK2</name>
</geneLocation>
<evidence type="ECO:0000313" key="1">
    <source>
        <dbReference type="EMBL" id="BDB30914.1"/>
    </source>
</evidence>